<dbReference type="InterPro" id="IPR025645">
    <property type="entry name" value="DUF4349"/>
</dbReference>
<reference evidence="4 5" key="1">
    <citation type="submission" date="2021-02" db="EMBL/GenBank/DDBJ databases">
        <title>Lysobacter arenosi sp. nov., isolated from soil of gangwondo yeongwol, south Korea.</title>
        <authorList>
            <person name="Kim K.R."/>
            <person name="Kim K.H."/>
            <person name="Jeon C.O."/>
        </authorList>
    </citation>
    <scope>NUCLEOTIDE SEQUENCE [LARGE SCALE GENOMIC DNA]</scope>
    <source>
        <strain evidence="4 5">R7</strain>
    </source>
</reference>
<organism evidence="4 5">
    <name type="scientific">Lysobacter arenosi</name>
    <dbReference type="NCBI Taxonomy" id="2795387"/>
    <lineage>
        <taxon>Bacteria</taxon>
        <taxon>Pseudomonadati</taxon>
        <taxon>Pseudomonadota</taxon>
        <taxon>Gammaproteobacteria</taxon>
        <taxon>Lysobacterales</taxon>
        <taxon>Lysobacteraceae</taxon>
        <taxon>Lysobacter</taxon>
    </lineage>
</organism>
<feature type="transmembrane region" description="Helical" evidence="2">
    <location>
        <begin position="204"/>
        <end position="226"/>
    </location>
</feature>
<evidence type="ECO:0000259" key="3">
    <source>
        <dbReference type="Pfam" id="PF14257"/>
    </source>
</evidence>
<dbReference type="EMBL" id="CP071517">
    <property type="protein sequence ID" value="QSX76740.1"/>
    <property type="molecule type" value="Genomic_DNA"/>
</dbReference>
<dbReference type="Pfam" id="PF14257">
    <property type="entry name" value="DUF4349"/>
    <property type="match status" value="1"/>
</dbReference>
<keyword evidence="2" id="KW-1133">Transmembrane helix</keyword>
<evidence type="ECO:0000313" key="5">
    <source>
        <dbReference type="Proteomes" id="UP000663400"/>
    </source>
</evidence>
<keyword evidence="2" id="KW-0472">Membrane</keyword>
<name>A0ABX7RFB7_9GAMM</name>
<keyword evidence="1" id="KW-0175">Coiled coil</keyword>
<keyword evidence="5" id="KW-1185">Reference proteome</keyword>
<feature type="coiled-coil region" evidence="1">
    <location>
        <begin position="110"/>
        <end position="165"/>
    </location>
</feature>
<accession>A0ABX7RFB7</accession>
<sequence>MDAGGSAPAQATANRAGSMLAYEHSVVVWLDAGQIPQRLQTVRDACSQQRVGDCTVLDVDQQAGDTRSASLTVRVVPAGVEPLISLAGKDGEIGHRRTHAEDLAVAVRDNDLQRQRLQNERTQLQAFQQRRDLAVADMIALSRQLAEVEAQLQAAEQEGAQHRMRIDTQKLTISFLPPAGQSGRSEIGQALRDFGETLAMGTAWTIRAAAFLIPLGLVVLVAVWLWRRLRRRGGR</sequence>
<evidence type="ECO:0000256" key="1">
    <source>
        <dbReference type="SAM" id="Coils"/>
    </source>
</evidence>
<feature type="domain" description="DUF4349" evidence="3">
    <location>
        <begin position="22"/>
        <end position="227"/>
    </location>
</feature>
<keyword evidence="2" id="KW-0812">Transmembrane</keyword>
<dbReference type="Proteomes" id="UP000663400">
    <property type="component" value="Chromosome"/>
</dbReference>
<evidence type="ECO:0000256" key="2">
    <source>
        <dbReference type="SAM" id="Phobius"/>
    </source>
</evidence>
<evidence type="ECO:0000313" key="4">
    <source>
        <dbReference type="EMBL" id="QSX76740.1"/>
    </source>
</evidence>
<protein>
    <submittedName>
        <fullName evidence="4">DUF4349 domain-containing protein</fullName>
    </submittedName>
</protein>
<proteinExistence type="predicted"/>
<gene>
    <name evidence="4" type="ORF">HIV01_008145</name>
</gene>